<gene>
    <name evidence="1" type="ORF">L2W38_02290</name>
</gene>
<comment type="caution">
    <text evidence="1">The sequence shown here is derived from an EMBL/GenBank/DDBJ whole genome shotgun (WGS) entry which is preliminary data.</text>
</comment>
<evidence type="ECO:0008006" key="3">
    <source>
        <dbReference type="Google" id="ProtNLM"/>
    </source>
</evidence>
<dbReference type="RefSeq" id="WP_236098157.1">
    <property type="nucleotide sequence ID" value="NZ_JAKGUD010000002.1"/>
</dbReference>
<evidence type="ECO:0000313" key="1">
    <source>
        <dbReference type="EMBL" id="MCF4141646.1"/>
    </source>
</evidence>
<accession>A0ABS9EMZ6</accession>
<dbReference type="Proteomes" id="UP001200430">
    <property type="component" value="Unassembled WGS sequence"/>
</dbReference>
<keyword evidence="2" id="KW-1185">Reference proteome</keyword>
<protein>
    <recommendedName>
        <fullName evidence="3">Deoxyhypusine synthase</fullName>
    </recommendedName>
</protein>
<sequence>MTINRELIDGFYANLDDRSKKAVDDAVAKMVEVKKKGGNIVVASGSGPNIHEGVTTLIAELMDKGIIDGVTTSSAVIGHEMAGSLDRVKMCDASQLGLPEEKMPRGNVFEFTRMTDEEREALRREMVLDEDLLAKEDEVEGHDVVKAAGNMAYPMGLWNETLASEILEIARTYGLPFETVAGWGADRKTMIGIGAEKGLPVIVSIPQMVGGGNIGLAIGDSIPISNRSMRLAGMLEDADIIIESAIALSQELHDGPFENYTGHGIWAWWKGLHTYHLREKTLIRIDLDENLRKAQDQQRENARIQEAIDKGLPKTKISGIPFRMEMSAFARHEGSIPVIGDIGEIWPVMALKVADELGIKLDFMSYKQETEEGKAMREWIVENVRPIDPARMRAKAGEYRLSRS</sequence>
<proteinExistence type="predicted"/>
<dbReference type="EMBL" id="JAKGUD010000002">
    <property type="protein sequence ID" value="MCF4141646.1"/>
    <property type="molecule type" value="Genomic_DNA"/>
</dbReference>
<name>A0ABS9EMZ6_9BACT</name>
<organism evidence="1 2">
    <name type="scientific">Dethiosulfovibrio marinus</name>
    <dbReference type="NCBI Taxonomy" id="133532"/>
    <lineage>
        <taxon>Bacteria</taxon>
        <taxon>Thermotogati</taxon>
        <taxon>Synergistota</taxon>
        <taxon>Synergistia</taxon>
        <taxon>Synergistales</taxon>
        <taxon>Dethiosulfovibrionaceae</taxon>
        <taxon>Dethiosulfovibrio</taxon>
    </lineage>
</organism>
<evidence type="ECO:0000313" key="2">
    <source>
        <dbReference type="Proteomes" id="UP001200430"/>
    </source>
</evidence>
<reference evidence="1 2" key="1">
    <citation type="submission" date="2022-01" db="EMBL/GenBank/DDBJ databases">
        <title>Dethiosulfovibrio faecalis sp. nov., a novel proteolytic, non-sulfur-reducing bacterium isolated from a marine aquaculture solid waste bioreactor.</title>
        <authorList>
            <person name="Grabowski S."/>
            <person name="Apolinario E."/>
            <person name="Schneider N."/>
            <person name="Marshall C.W."/>
            <person name="Sowers K.R."/>
        </authorList>
    </citation>
    <scope>NUCLEOTIDE SEQUENCE [LARGE SCALE GENOMIC DNA]</scope>
    <source>
        <strain evidence="1 2">DSM 12537</strain>
    </source>
</reference>